<sequence length="228" mass="25663">STNGSATLACATRPGRDNQDTMISYQSEPTHTVTTKRQFNHRVLPASQYQFTKYTDYPFRSTVLIRMLFTRLLSIILRTAQWVFAAIVLGLSAYFVYQRSRYHVGPLGRLIFAIVWSSLSILFAVIWAIPTSSSITGYTSDFIFTAGWAAVFGLLVSWFNDRGCGSAWAWSGVSFSRNNSCGQWRAAQAFSFLSMILWLATAILGILTVHRLRGRAAGQVFRRYLVKL</sequence>
<feature type="transmembrane region" description="Helical" evidence="5">
    <location>
        <begin position="189"/>
        <end position="209"/>
    </location>
</feature>
<dbReference type="GeneID" id="62201405"/>
<reference evidence="7" key="1">
    <citation type="submission" date="2020-01" db="EMBL/GenBank/DDBJ databases">
        <authorList>
            <person name="Feng Z.H.Z."/>
        </authorList>
    </citation>
    <scope>NUCLEOTIDE SEQUENCE</scope>
    <source>
        <strain evidence="7">CBS107.38</strain>
    </source>
</reference>
<comment type="subcellular location">
    <subcellularLocation>
        <location evidence="1">Membrane</location>
        <topology evidence="1">Multi-pass membrane protein</topology>
    </subcellularLocation>
</comment>
<dbReference type="GO" id="GO:0016020">
    <property type="term" value="C:membrane"/>
    <property type="evidence" value="ECO:0007669"/>
    <property type="project" value="UniProtKB-SubCell"/>
</dbReference>
<name>A0A8H7EGV6_9PLEO</name>
<feature type="non-terminal residue" evidence="7">
    <location>
        <position position="1"/>
    </location>
</feature>
<keyword evidence="8" id="KW-1185">Reference proteome</keyword>
<evidence type="ECO:0000313" key="8">
    <source>
        <dbReference type="Proteomes" id="UP000596902"/>
    </source>
</evidence>
<protein>
    <submittedName>
        <fullName evidence="7">Integral membrane protein</fullName>
    </submittedName>
</protein>
<evidence type="ECO:0000256" key="3">
    <source>
        <dbReference type="ARBA" id="ARBA00022989"/>
    </source>
</evidence>
<keyword evidence="4 5" id="KW-0472">Membrane</keyword>
<feature type="transmembrane region" description="Helical" evidence="5">
    <location>
        <begin position="109"/>
        <end position="130"/>
    </location>
</feature>
<feature type="transmembrane region" description="Helical" evidence="5">
    <location>
        <begin position="75"/>
        <end position="97"/>
    </location>
</feature>
<evidence type="ECO:0000256" key="5">
    <source>
        <dbReference type="SAM" id="Phobius"/>
    </source>
</evidence>
<gene>
    <name evidence="7" type="ORF">GT037_003180</name>
</gene>
<dbReference type="PANTHER" id="PTHR39608:SF1">
    <property type="entry name" value="INTEGRAL MEMBRANE PROTEIN (AFU_ORTHOLOGUE AFUA_5G08640)"/>
    <property type="match status" value="1"/>
</dbReference>
<accession>A0A8H7EGV6</accession>
<dbReference type="InterPro" id="IPR008253">
    <property type="entry name" value="Marvel"/>
</dbReference>
<dbReference type="AlphaFoldDB" id="A0A8H7EGV6"/>
<evidence type="ECO:0000256" key="2">
    <source>
        <dbReference type="ARBA" id="ARBA00022692"/>
    </source>
</evidence>
<reference evidence="7" key="2">
    <citation type="submission" date="2020-08" db="EMBL/GenBank/DDBJ databases">
        <title>Draft Genome Sequence of Cumin Blight Pathogen Alternaria burnsii.</title>
        <authorList>
            <person name="Feng Z."/>
        </authorList>
    </citation>
    <scope>NUCLEOTIDE SEQUENCE</scope>
    <source>
        <strain evidence="7">CBS107.38</strain>
    </source>
</reference>
<evidence type="ECO:0000259" key="6">
    <source>
        <dbReference type="Pfam" id="PF01284"/>
    </source>
</evidence>
<dbReference type="RefSeq" id="XP_038789505.1">
    <property type="nucleotide sequence ID" value="XM_038928227.1"/>
</dbReference>
<dbReference type="EMBL" id="JAAABM010000003">
    <property type="protein sequence ID" value="KAF7679432.1"/>
    <property type="molecule type" value="Genomic_DNA"/>
</dbReference>
<evidence type="ECO:0000256" key="1">
    <source>
        <dbReference type="ARBA" id="ARBA00004141"/>
    </source>
</evidence>
<feature type="transmembrane region" description="Helical" evidence="5">
    <location>
        <begin position="142"/>
        <end position="160"/>
    </location>
</feature>
<evidence type="ECO:0000256" key="4">
    <source>
        <dbReference type="ARBA" id="ARBA00023136"/>
    </source>
</evidence>
<dbReference type="Proteomes" id="UP000596902">
    <property type="component" value="Unassembled WGS sequence"/>
</dbReference>
<comment type="caution">
    <text evidence="7">The sequence shown here is derived from an EMBL/GenBank/DDBJ whole genome shotgun (WGS) entry which is preliminary data.</text>
</comment>
<organism evidence="7 8">
    <name type="scientific">Alternaria burnsii</name>
    <dbReference type="NCBI Taxonomy" id="1187904"/>
    <lineage>
        <taxon>Eukaryota</taxon>
        <taxon>Fungi</taxon>
        <taxon>Dikarya</taxon>
        <taxon>Ascomycota</taxon>
        <taxon>Pezizomycotina</taxon>
        <taxon>Dothideomycetes</taxon>
        <taxon>Pleosporomycetidae</taxon>
        <taxon>Pleosporales</taxon>
        <taxon>Pleosporineae</taxon>
        <taxon>Pleosporaceae</taxon>
        <taxon>Alternaria</taxon>
        <taxon>Alternaria sect. Alternaria</taxon>
    </lineage>
</organism>
<evidence type="ECO:0000313" key="7">
    <source>
        <dbReference type="EMBL" id="KAF7679432.1"/>
    </source>
</evidence>
<dbReference type="Pfam" id="PF01284">
    <property type="entry name" value="MARVEL"/>
    <property type="match status" value="1"/>
</dbReference>
<dbReference type="PANTHER" id="PTHR39608">
    <property type="entry name" value="INTEGRAL MEMBRANE PROTEIN (AFU_ORTHOLOGUE AFUA_5G08640)"/>
    <property type="match status" value="1"/>
</dbReference>
<feature type="domain" description="MARVEL" evidence="6">
    <location>
        <begin position="72"/>
        <end position="204"/>
    </location>
</feature>
<keyword evidence="2 5" id="KW-0812">Transmembrane</keyword>
<keyword evidence="3 5" id="KW-1133">Transmembrane helix</keyword>
<proteinExistence type="predicted"/>